<dbReference type="Proteomes" id="UP001241169">
    <property type="component" value="Unassembled WGS sequence"/>
</dbReference>
<dbReference type="RefSeq" id="XP_060346105.1">
    <property type="nucleotide sequence ID" value="XM_060495757.1"/>
</dbReference>
<comment type="caution">
    <text evidence="1">The sequence shown here is derived from an EMBL/GenBank/DDBJ whole genome shotgun (WGS) entry which is preliminary data.</text>
</comment>
<name>A0ABQ9SC17_9PEZI</name>
<gene>
    <name evidence="1" type="ORF">CPAR01_11498</name>
</gene>
<evidence type="ECO:0000313" key="1">
    <source>
        <dbReference type="EMBL" id="KAK1531849.1"/>
    </source>
</evidence>
<organism evidence="1 2">
    <name type="scientific">Colletotrichum paranaense</name>
    <dbReference type="NCBI Taxonomy" id="1914294"/>
    <lineage>
        <taxon>Eukaryota</taxon>
        <taxon>Fungi</taxon>
        <taxon>Dikarya</taxon>
        <taxon>Ascomycota</taxon>
        <taxon>Pezizomycotina</taxon>
        <taxon>Sordariomycetes</taxon>
        <taxon>Hypocreomycetidae</taxon>
        <taxon>Glomerellales</taxon>
        <taxon>Glomerellaceae</taxon>
        <taxon>Colletotrichum</taxon>
        <taxon>Colletotrichum acutatum species complex</taxon>
    </lineage>
</organism>
<accession>A0ABQ9SC17</accession>
<protein>
    <submittedName>
        <fullName evidence="1">Uncharacterized protein</fullName>
    </submittedName>
</protein>
<proteinExistence type="predicted"/>
<evidence type="ECO:0000313" key="2">
    <source>
        <dbReference type="Proteomes" id="UP001241169"/>
    </source>
</evidence>
<dbReference type="EMBL" id="MOPA01000009">
    <property type="protein sequence ID" value="KAK1531849.1"/>
    <property type="molecule type" value="Genomic_DNA"/>
</dbReference>
<reference evidence="1 2" key="1">
    <citation type="submission" date="2016-10" db="EMBL/GenBank/DDBJ databases">
        <title>The genome sequence of Colletotrichum fioriniae PJ7.</title>
        <authorList>
            <person name="Baroncelli R."/>
        </authorList>
    </citation>
    <scope>NUCLEOTIDE SEQUENCE [LARGE SCALE GENOMIC DNA]</scope>
    <source>
        <strain evidence="1 2">IMI 384185</strain>
    </source>
</reference>
<sequence>MKATPIMMYLSVFRKSTLRMWYLPLTVFL</sequence>
<dbReference type="GeneID" id="85379656"/>
<keyword evidence="2" id="KW-1185">Reference proteome</keyword>